<evidence type="ECO:0000313" key="8">
    <source>
        <dbReference type="EnsemblMetazoa" id="XP_038071266.1"/>
    </source>
</evidence>
<name>A0A914B4S5_PATMI</name>
<dbReference type="RefSeq" id="XP_038071266.1">
    <property type="nucleotide sequence ID" value="XM_038215338.1"/>
</dbReference>
<keyword evidence="5" id="KW-0789">Thiol protease inhibitor</keyword>
<keyword evidence="4" id="KW-0646">Protease inhibitor</keyword>
<feature type="chain" id="PRO_5037171910" description="Cystatin domain-containing protein" evidence="6">
    <location>
        <begin position="23"/>
        <end position="150"/>
    </location>
</feature>
<proteinExistence type="inferred from homology"/>
<dbReference type="Gene3D" id="3.10.450.10">
    <property type="match status" value="1"/>
</dbReference>
<protein>
    <recommendedName>
        <fullName evidence="7">Cystatin domain-containing protein</fullName>
    </recommendedName>
</protein>
<keyword evidence="9" id="KW-1185">Reference proteome</keyword>
<dbReference type="GO" id="GO:0005829">
    <property type="term" value="C:cytosol"/>
    <property type="evidence" value="ECO:0007669"/>
    <property type="project" value="TreeGrafter"/>
</dbReference>
<dbReference type="SUPFAM" id="SSF54403">
    <property type="entry name" value="Cystatin/monellin"/>
    <property type="match status" value="1"/>
</dbReference>
<evidence type="ECO:0000313" key="9">
    <source>
        <dbReference type="Proteomes" id="UP000887568"/>
    </source>
</evidence>
<organism evidence="8 9">
    <name type="scientific">Patiria miniata</name>
    <name type="common">Bat star</name>
    <name type="synonym">Asterina miniata</name>
    <dbReference type="NCBI Taxonomy" id="46514"/>
    <lineage>
        <taxon>Eukaryota</taxon>
        <taxon>Metazoa</taxon>
        <taxon>Echinodermata</taxon>
        <taxon>Eleutherozoa</taxon>
        <taxon>Asterozoa</taxon>
        <taxon>Asteroidea</taxon>
        <taxon>Valvatacea</taxon>
        <taxon>Valvatida</taxon>
        <taxon>Asterinidae</taxon>
        <taxon>Patiria</taxon>
    </lineage>
</organism>
<feature type="signal peptide" evidence="6">
    <location>
        <begin position="1"/>
        <end position="22"/>
    </location>
</feature>
<dbReference type="AlphaFoldDB" id="A0A914B4S5"/>
<evidence type="ECO:0000256" key="4">
    <source>
        <dbReference type="ARBA" id="ARBA00022690"/>
    </source>
</evidence>
<accession>A0A914B4S5</accession>
<evidence type="ECO:0000256" key="5">
    <source>
        <dbReference type="ARBA" id="ARBA00022704"/>
    </source>
</evidence>
<keyword evidence="6" id="KW-0732">Signal</keyword>
<evidence type="ECO:0000256" key="1">
    <source>
        <dbReference type="ARBA" id="ARBA00004496"/>
    </source>
</evidence>
<dbReference type="InterPro" id="IPR000010">
    <property type="entry name" value="Cystatin_dom"/>
</dbReference>
<evidence type="ECO:0000256" key="3">
    <source>
        <dbReference type="ARBA" id="ARBA00022490"/>
    </source>
</evidence>
<evidence type="ECO:0000256" key="2">
    <source>
        <dbReference type="ARBA" id="ARBA00009403"/>
    </source>
</evidence>
<dbReference type="OrthoDB" id="2429551at2759"/>
<dbReference type="PRINTS" id="PR00295">
    <property type="entry name" value="STEFINA"/>
</dbReference>
<dbReference type="InterPro" id="IPR046350">
    <property type="entry name" value="Cystatin_sf"/>
</dbReference>
<dbReference type="PANTHER" id="PTHR11414:SF21">
    <property type="entry name" value="CYSTATIN 14A, TANDEM DUPLICATE 1-RELATED"/>
    <property type="match status" value="1"/>
</dbReference>
<dbReference type="Pfam" id="PF00031">
    <property type="entry name" value="Cystatin"/>
    <property type="match status" value="1"/>
</dbReference>
<sequence>MFRWVAAAVLVLGLVGFQITDAMNEQEELEFLIDRVLKELTEDKKSEVDIAATKRISGGLSGPLKANDEIQGYVDQVKYMAEAAVGRSFEKFEAKLYRYQIVAGINYFVKVDTGDGKFVHVRLYKSLQGEVELNSIQDGKTETDKLEYFK</sequence>
<dbReference type="GO" id="GO:0004869">
    <property type="term" value="F:cysteine-type endopeptidase inhibitor activity"/>
    <property type="evidence" value="ECO:0007669"/>
    <property type="project" value="UniProtKB-KW"/>
</dbReference>
<dbReference type="Proteomes" id="UP000887568">
    <property type="component" value="Unplaced"/>
</dbReference>
<feature type="domain" description="Cystatin" evidence="7">
    <location>
        <begin position="66"/>
        <end position="131"/>
    </location>
</feature>
<dbReference type="EnsemblMetazoa" id="XM_038215338.1">
    <property type="protein sequence ID" value="XP_038071266.1"/>
    <property type="gene ID" value="LOC119740132"/>
</dbReference>
<dbReference type="OMA" id="HVGNEEY"/>
<keyword evidence="3" id="KW-0963">Cytoplasm</keyword>
<comment type="similarity">
    <text evidence="2">Belongs to the cystatin family.</text>
</comment>
<dbReference type="GeneID" id="119740132"/>
<evidence type="ECO:0000256" key="6">
    <source>
        <dbReference type="SAM" id="SignalP"/>
    </source>
</evidence>
<dbReference type="FunFam" id="3.10.450.10:FF:000001">
    <property type="entry name" value="Cystatin-A"/>
    <property type="match status" value="1"/>
</dbReference>
<comment type="subcellular location">
    <subcellularLocation>
        <location evidence="1">Cytoplasm</location>
    </subcellularLocation>
</comment>
<evidence type="ECO:0000259" key="7">
    <source>
        <dbReference type="Pfam" id="PF00031"/>
    </source>
</evidence>
<dbReference type="InterPro" id="IPR001713">
    <property type="entry name" value="Prot_inh_stefin"/>
</dbReference>
<dbReference type="PANTHER" id="PTHR11414">
    <property type="entry name" value="CYSTATIN FAMILY MEMBER"/>
    <property type="match status" value="1"/>
</dbReference>
<reference evidence="8" key="1">
    <citation type="submission" date="2022-11" db="UniProtKB">
        <authorList>
            <consortium name="EnsemblMetazoa"/>
        </authorList>
    </citation>
    <scope>IDENTIFICATION</scope>
</reference>